<dbReference type="RefSeq" id="WP_085811944.1">
    <property type="nucleotide sequence ID" value="NZ_BDQG01000001.1"/>
</dbReference>
<reference evidence="3" key="2">
    <citation type="submission" date="2017-05" db="EMBL/GenBank/DDBJ databases">
        <title>Draft genome sequence of Geobacter pelophilus, a iron(III)-reducing bacteria.</title>
        <authorList>
            <person name="Aoyagi T."/>
            <person name="Koike H."/>
            <person name="Morita T."/>
            <person name="Sato Y."/>
            <person name="Habe H."/>
            <person name="Hori T."/>
        </authorList>
    </citation>
    <scope>NUCLEOTIDE SEQUENCE [LARGE SCALE GENOMIC DNA]</scope>
    <source>
        <strain evidence="3">Drf2</strain>
    </source>
</reference>
<evidence type="ECO:0008006" key="4">
    <source>
        <dbReference type="Google" id="ProtNLM"/>
    </source>
</evidence>
<protein>
    <recommendedName>
        <fullName evidence="4">Phage integrase family protein</fullName>
    </recommendedName>
</protein>
<proteinExistence type="predicted"/>
<dbReference type="Gene3D" id="1.10.443.10">
    <property type="entry name" value="Intergrase catalytic core"/>
    <property type="match status" value="1"/>
</dbReference>
<gene>
    <name evidence="2" type="ORF">GPEL0_01f0420</name>
</gene>
<evidence type="ECO:0000256" key="1">
    <source>
        <dbReference type="ARBA" id="ARBA00023172"/>
    </source>
</evidence>
<accession>A0ABQ0MFF1</accession>
<keyword evidence="3" id="KW-1185">Reference proteome</keyword>
<evidence type="ECO:0000313" key="3">
    <source>
        <dbReference type="Proteomes" id="UP000194153"/>
    </source>
</evidence>
<reference evidence="2 3" key="1">
    <citation type="submission" date="2017-04" db="EMBL/GenBank/DDBJ databases">
        <authorList>
            <consortium name="Geobacter pelophilus Genome Sequencing"/>
            <person name="Aoyagi T."/>
            <person name="Koike H."/>
            <person name="Hori T."/>
        </authorList>
    </citation>
    <scope>NUCLEOTIDE SEQUENCE [LARGE SCALE GENOMIC DNA]</scope>
    <source>
        <strain evidence="2 3">Drf2</strain>
    </source>
</reference>
<dbReference type="Proteomes" id="UP000194153">
    <property type="component" value="Unassembled WGS sequence"/>
</dbReference>
<evidence type="ECO:0000313" key="2">
    <source>
        <dbReference type="EMBL" id="GAW65502.1"/>
    </source>
</evidence>
<comment type="caution">
    <text evidence="2">The sequence shown here is derived from an EMBL/GenBank/DDBJ whole genome shotgun (WGS) entry which is preliminary data.</text>
</comment>
<dbReference type="SUPFAM" id="SSF56349">
    <property type="entry name" value="DNA breaking-rejoining enzymes"/>
    <property type="match status" value="1"/>
</dbReference>
<dbReference type="EMBL" id="BDQG01000001">
    <property type="protein sequence ID" value="GAW65502.1"/>
    <property type="molecule type" value="Genomic_DNA"/>
</dbReference>
<name>A0ABQ0MFF1_9BACT</name>
<sequence length="773" mass="88812">MEEVSIPSDQSEVRHLKSIDGGIDSSEPLKPYVAKHNCRYDCSFLDHPLLHKQAAEEIAYTIALRMTRLARQKGNRLHPHFRFHRKFFGWLFQYLGSDKSTHFKVSVKKSLAAGEMPLRDDWQMVVDAFRSVAVRSKGNPFINTENKLSKHNIIHRIGSLLNLCSTRGIFPVFILRGIKHAQKHCCKRRCLGDLKHRYISEMDVERLIGGYLQDSANEHDIIKEEHNACIHALASSGLDITGLNDAEIIEAIKRFNQERLDELRRCAEIEFYRGWDVYQEGQRLLEECDLSYEDDMRGPLEDLVDGLKRGINPGSLWSRNHPARELLYGELKSTKIPLNYWKGKTVDRVQTQNKRQRLPCKVQLARLLTVIDGRYGMPVPRKFYESAIRKAVRNSYNRHAHANKFWSRDYLAINTDTMLAAQIILLIDTGLNTEVVDQLTVDCVKDTDNPTIKIVYGWKKRGGKEVKAYVRTNDPAHRISAIEVISRVKEMTKRFRKVAAAGTHPFCNVKLDEPKLAEKLFIRDSPFAVGNIIYLVAGLFSIQVNIIPNFKKRYPSVGAYDFTLTSIRPTVALLDFLQGRNIETMKARMDHKSINVTSGYVVRAASRMVMEQQIRAFQKDLEAMIIFDIPGAAEKLGYTAEEYNERLARAERTGLGTICDHIRKGVDGQYFSKKRRNCDPIEDCPECPLMRVFPALKENLVDTFLTRNWIRQNEGELRSNNPARWEKVWLRWLAIVEGVIDKAKTSHVVSRTTLNEAEELARQFGTDIFLPLI</sequence>
<keyword evidence="1" id="KW-0233">DNA recombination</keyword>
<organism evidence="2 3">
    <name type="scientific">Geoanaerobacter pelophilus</name>
    <dbReference type="NCBI Taxonomy" id="60036"/>
    <lineage>
        <taxon>Bacteria</taxon>
        <taxon>Pseudomonadati</taxon>
        <taxon>Thermodesulfobacteriota</taxon>
        <taxon>Desulfuromonadia</taxon>
        <taxon>Geobacterales</taxon>
        <taxon>Geobacteraceae</taxon>
        <taxon>Geoanaerobacter</taxon>
    </lineage>
</organism>
<dbReference type="InterPro" id="IPR011010">
    <property type="entry name" value="DNA_brk_join_enz"/>
</dbReference>
<dbReference type="InterPro" id="IPR013762">
    <property type="entry name" value="Integrase-like_cat_sf"/>
</dbReference>